<dbReference type="InterPro" id="IPR005828">
    <property type="entry name" value="MFS_sugar_transport-like"/>
</dbReference>
<feature type="non-terminal residue" evidence="7">
    <location>
        <position position="1"/>
    </location>
</feature>
<dbReference type="Gene3D" id="1.20.1250.20">
    <property type="entry name" value="MFS general substrate transporter like domains"/>
    <property type="match status" value="2"/>
</dbReference>
<keyword evidence="3 5" id="KW-1133">Transmembrane helix</keyword>
<evidence type="ECO:0000256" key="3">
    <source>
        <dbReference type="ARBA" id="ARBA00022989"/>
    </source>
</evidence>
<name>A0ABM0MNT3_SACKO</name>
<reference evidence="7" key="1">
    <citation type="submission" date="2025-08" db="UniProtKB">
        <authorList>
            <consortium name="RefSeq"/>
        </authorList>
    </citation>
    <scope>IDENTIFICATION</scope>
    <source>
        <tissue evidence="7">Testes</tissue>
    </source>
</reference>
<keyword evidence="2 5" id="KW-0812">Transmembrane</keyword>
<feature type="transmembrane region" description="Helical" evidence="5">
    <location>
        <begin position="7"/>
        <end position="29"/>
    </location>
</feature>
<evidence type="ECO:0000313" key="7">
    <source>
        <dbReference type="RefSeq" id="XP_006821674.1"/>
    </source>
</evidence>
<dbReference type="RefSeq" id="XP_006821674.1">
    <property type="nucleotide sequence ID" value="XM_006821611.1"/>
</dbReference>
<accession>A0ABM0MNT3</accession>
<evidence type="ECO:0000256" key="5">
    <source>
        <dbReference type="SAM" id="Phobius"/>
    </source>
</evidence>
<feature type="transmembrane region" description="Helical" evidence="5">
    <location>
        <begin position="71"/>
        <end position="89"/>
    </location>
</feature>
<dbReference type="GeneID" id="102809313"/>
<evidence type="ECO:0000256" key="4">
    <source>
        <dbReference type="ARBA" id="ARBA00023136"/>
    </source>
</evidence>
<protein>
    <submittedName>
        <fullName evidence="7">Solute carrier family 22 member 21-like</fullName>
    </submittedName>
</protein>
<gene>
    <name evidence="7" type="primary">LOC102809313</name>
</gene>
<proteinExistence type="predicted"/>
<evidence type="ECO:0000256" key="1">
    <source>
        <dbReference type="ARBA" id="ARBA00004141"/>
    </source>
</evidence>
<feature type="transmembrane region" description="Helical" evidence="5">
    <location>
        <begin position="168"/>
        <end position="191"/>
    </location>
</feature>
<keyword evidence="4 5" id="KW-0472">Membrane</keyword>
<dbReference type="PANTHER" id="PTHR24064">
    <property type="entry name" value="SOLUTE CARRIER FAMILY 22 MEMBER"/>
    <property type="match status" value="1"/>
</dbReference>
<feature type="transmembrane region" description="Helical" evidence="5">
    <location>
        <begin position="109"/>
        <end position="130"/>
    </location>
</feature>
<dbReference type="InterPro" id="IPR036259">
    <property type="entry name" value="MFS_trans_sf"/>
</dbReference>
<evidence type="ECO:0000313" key="6">
    <source>
        <dbReference type="Proteomes" id="UP000694865"/>
    </source>
</evidence>
<evidence type="ECO:0000256" key="2">
    <source>
        <dbReference type="ARBA" id="ARBA00022692"/>
    </source>
</evidence>
<dbReference type="SUPFAM" id="SSF103473">
    <property type="entry name" value="MFS general substrate transporter"/>
    <property type="match status" value="1"/>
</dbReference>
<dbReference type="Proteomes" id="UP000694865">
    <property type="component" value="Unplaced"/>
</dbReference>
<comment type="subcellular location">
    <subcellularLocation>
        <location evidence="1">Membrane</location>
        <topology evidence="1">Multi-pass membrane protein</topology>
    </subcellularLocation>
</comment>
<feature type="transmembrane region" description="Helical" evidence="5">
    <location>
        <begin position="137"/>
        <end position="156"/>
    </location>
</feature>
<keyword evidence="6" id="KW-1185">Reference proteome</keyword>
<feature type="transmembrane region" description="Helical" evidence="5">
    <location>
        <begin position="41"/>
        <end position="64"/>
    </location>
</feature>
<organism evidence="6 7">
    <name type="scientific">Saccoglossus kowalevskii</name>
    <name type="common">Acorn worm</name>
    <dbReference type="NCBI Taxonomy" id="10224"/>
    <lineage>
        <taxon>Eukaryota</taxon>
        <taxon>Metazoa</taxon>
        <taxon>Hemichordata</taxon>
        <taxon>Enteropneusta</taxon>
        <taxon>Harrimaniidae</taxon>
        <taxon>Saccoglossus</taxon>
    </lineage>
</organism>
<sequence length="231" mass="25640">FSPTYWFFALGQFLIGIATTGIYTIGFVLGIELVGPKKRNFAGMVICIFYAMGYMLLAVIAFAVSGNWRQLEIILAVLTVPFFLYYWFANSFVYYGLSVNVTSLSDNPYASFFLYGAVEIPAYLLTWYLLDKVGRRLLICVFMVIGGLSLIIIAPVNNTSLDGLVSFLALFGKFCIAGSYAIVYILAAEIYPTPIRKNMKNTTANVKARTTVEIGVQVDIDEALIMDANDH</sequence>
<dbReference type="Pfam" id="PF00083">
    <property type="entry name" value="Sugar_tr"/>
    <property type="match status" value="1"/>
</dbReference>